<dbReference type="Proteomes" id="UP001062846">
    <property type="component" value="Chromosome 4"/>
</dbReference>
<name>A0ACC0P9P4_RHOML</name>
<reference evidence="1" key="1">
    <citation type="submission" date="2022-02" db="EMBL/GenBank/DDBJ databases">
        <title>Plant Genome Project.</title>
        <authorList>
            <person name="Zhang R.-G."/>
        </authorList>
    </citation>
    <scope>NUCLEOTIDE SEQUENCE</scope>
    <source>
        <strain evidence="1">AT1</strain>
    </source>
</reference>
<evidence type="ECO:0000313" key="2">
    <source>
        <dbReference type="Proteomes" id="UP001062846"/>
    </source>
</evidence>
<proteinExistence type="predicted"/>
<protein>
    <submittedName>
        <fullName evidence="1">Uncharacterized protein</fullName>
    </submittedName>
</protein>
<evidence type="ECO:0000313" key="1">
    <source>
        <dbReference type="EMBL" id="KAI8561458.1"/>
    </source>
</evidence>
<sequence length="464" mass="52006">MGRGLPHIPSELIINILSRLSVKSLCRFKSVSKPWLALISDRQFVKAHLNHQSTKDNKTQKLILACRFYRNVYSLDLQAPDPAITEIQLPYKPIVAILGSLNGILLIRTGKTFRLWNPSIRMFQKFKPPDFPSRSTIYGLSYDSASDDFKVVMAIMPSRKDAKAVVHVFSARLSSWNRIGDFGYQIYGSTSGTVLNGAPHSVVERLGAGMGSAIVYFDATEEKFKEVPSPDCEGANMLARSSSFGLGVLGGSLCVVKRHDEGHADVWVMKEYGVKESWTKLFVIPIASGEFYSYRCMPLCYANDGEVVMALDSKKLVSYNPEENSYQTISIAEVRPKFDVALYVESLASPHVTNIDVMENDDPCLSEVIVEKTQPSHYCESGILPYCLEVLRGSLCVFSHREDNVESRSSLDWGEFIGTKESQSRFVGHPWMTAINIHSWHLSDSAKKWDISKAARRTEEDHPD</sequence>
<accession>A0ACC0P9P4</accession>
<keyword evidence="2" id="KW-1185">Reference proteome</keyword>
<organism evidence="1 2">
    <name type="scientific">Rhododendron molle</name>
    <name type="common">Chinese azalea</name>
    <name type="synonym">Azalea mollis</name>
    <dbReference type="NCBI Taxonomy" id="49168"/>
    <lineage>
        <taxon>Eukaryota</taxon>
        <taxon>Viridiplantae</taxon>
        <taxon>Streptophyta</taxon>
        <taxon>Embryophyta</taxon>
        <taxon>Tracheophyta</taxon>
        <taxon>Spermatophyta</taxon>
        <taxon>Magnoliopsida</taxon>
        <taxon>eudicotyledons</taxon>
        <taxon>Gunneridae</taxon>
        <taxon>Pentapetalae</taxon>
        <taxon>asterids</taxon>
        <taxon>Ericales</taxon>
        <taxon>Ericaceae</taxon>
        <taxon>Ericoideae</taxon>
        <taxon>Rhodoreae</taxon>
        <taxon>Rhododendron</taxon>
    </lineage>
</organism>
<dbReference type="EMBL" id="CM046391">
    <property type="protein sequence ID" value="KAI8561458.1"/>
    <property type="molecule type" value="Genomic_DNA"/>
</dbReference>
<gene>
    <name evidence="1" type="ORF">RHMOL_Rhmol04G0341400</name>
</gene>
<comment type="caution">
    <text evidence="1">The sequence shown here is derived from an EMBL/GenBank/DDBJ whole genome shotgun (WGS) entry which is preliminary data.</text>
</comment>